<feature type="transmembrane region" description="Helical" evidence="1">
    <location>
        <begin position="76"/>
        <end position="94"/>
    </location>
</feature>
<name>A0A7Z9A506_9MICC</name>
<evidence type="ECO:0000313" key="2">
    <source>
        <dbReference type="EMBL" id="VEI24916.1"/>
    </source>
</evidence>
<dbReference type="EMBL" id="LR134479">
    <property type="protein sequence ID" value="VEI24916.1"/>
    <property type="molecule type" value="Genomic_DNA"/>
</dbReference>
<accession>A0A7Z9A506</accession>
<gene>
    <name evidence="2" type="ORF">NCTC10207_02319</name>
</gene>
<proteinExistence type="predicted"/>
<protein>
    <submittedName>
        <fullName evidence="2">Uncharacterized protein</fullName>
    </submittedName>
</protein>
<keyword evidence="1" id="KW-1133">Transmembrane helix</keyword>
<feature type="transmembrane region" description="Helical" evidence="1">
    <location>
        <begin position="44"/>
        <end position="70"/>
    </location>
</feature>
<keyword evidence="1" id="KW-0472">Membrane</keyword>
<keyword evidence="1" id="KW-0812">Transmembrane</keyword>
<reference evidence="2 3" key="1">
    <citation type="submission" date="2018-12" db="EMBL/GenBank/DDBJ databases">
        <authorList>
            <consortium name="Pathogen Informatics"/>
        </authorList>
    </citation>
    <scope>NUCLEOTIDE SEQUENCE [LARGE SCALE GENOMIC DNA]</scope>
    <source>
        <strain evidence="2 3">NCTC10207</strain>
    </source>
</reference>
<evidence type="ECO:0000313" key="3">
    <source>
        <dbReference type="Proteomes" id="UP000282386"/>
    </source>
</evidence>
<dbReference type="Proteomes" id="UP000282386">
    <property type="component" value="Chromosome"/>
</dbReference>
<evidence type="ECO:0000256" key="1">
    <source>
        <dbReference type="SAM" id="Phobius"/>
    </source>
</evidence>
<organism evidence="2 3">
    <name type="scientific">Rothia aeria</name>
    <dbReference type="NCBI Taxonomy" id="172042"/>
    <lineage>
        <taxon>Bacteria</taxon>
        <taxon>Bacillati</taxon>
        <taxon>Actinomycetota</taxon>
        <taxon>Actinomycetes</taxon>
        <taxon>Micrococcales</taxon>
        <taxon>Micrococcaceae</taxon>
        <taxon>Rothia</taxon>
    </lineage>
</organism>
<sequence length="151" mass="17040">MPLHTFTTILQISAGIMILYGIRDEYKRYRDKKKGKIVKRLPRLEGAATIFGCICLVGFFIALFIALPASEWLPNWYYFAGGILSAATGIALLYRYETKYLSINPDATITYRTWTGRRITTPNTPKTNPGLHKNHRRGGVFKSLIVLNALG</sequence>
<dbReference type="AlphaFoldDB" id="A0A7Z9A506"/>
<dbReference type="RefSeq" id="WP_126500740.1">
    <property type="nucleotide sequence ID" value="NZ_JAOVAK010000023.1"/>
</dbReference>
<feature type="transmembrane region" description="Helical" evidence="1">
    <location>
        <begin position="6"/>
        <end position="23"/>
    </location>
</feature>